<protein>
    <submittedName>
        <fullName evidence="1">Uncharacterized protein</fullName>
    </submittedName>
</protein>
<keyword evidence="2" id="KW-1185">Reference proteome</keyword>
<dbReference type="HOGENOM" id="CLU_846477_0_0_0"/>
<dbReference type="EMBL" id="ADVR01000048">
    <property type="protein sequence ID" value="EFO80602.1"/>
    <property type="molecule type" value="Genomic_DNA"/>
</dbReference>
<dbReference type="OrthoDB" id="141198at2"/>
<proteinExistence type="predicted"/>
<evidence type="ECO:0000313" key="2">
    <source>
        <dbReference type="Proteomes" id="UP000054010"/>
    </source>
</evidence>
<gene>
    <name evidence="1" type="ORF">OSCT_1542</name>
</gene>
<name>E1IDZ1_9CHLR</name>
<dbReference type="Proteomes" id="UP000054010">
    <property type="component" value="Unassembled WGS sequence"/>
</dbReference>
<dbReference type="AlphaFoldDB" id="E1IDZ1"/>
<evidence type="ECO:0000313" key="1">
    <source>
        <dbReference type="EMBL" id="EFO80602.1"/>
    </source>
</evidence>
<dbReference type="STRING" id="765420.OSCT_1542"/>
<sequence>MSTYTTARRLMIGGFTLSIALLISMWSWASWAESASLTANPTTPRQNDTVTLAGQGFMPGETIAIWITYPDYRVYGVAEFVANAEGGFNYPYLPDFLGATFTPTGRYVYTAHGKQSGREVYAEIMVDVAPAPGPSVHVRLDVAAQATRFAFTGSGYLVGETVALWMRYPDNSIVDLGQIKTDANGKLAYTFEAAGKPVGRYALTARGLQSLGNGIAEFDVTTIDLTVANGEATLKINPGPASQRSYAVFIGTGFIPNEIVTIWVTLPDYSTRWIGDVTTDANGFFNASLYLSEQEPVGQRSYTAYGNTSGLRAVATYTLQPGTGQ</sequence>
<comment type="caution">
    <text evidence="1">The sequence shown here is derived from an EMBL/GenBank/DDBJ whole genome shotgun (WGS) entry which is preliminary data.</text>
</comment>
<accession>E1IDZ1</accession>
<reference evidence="1 2" key="1">
    <citation type="journal article" date="2011" name="J. Bacteriol.">
        <title>Draft genome sequence of the anoxygenic filamentous phototrophic bacterium Oscillochloris trichoides subsp. DG-6.</title>
        <authorList>
            <person name="Kuznetsov B.B."/>
            <person name="Ivanovsky R.N."/>
            <person name="Keppen O.I."/>
            <person name="Sukhacheva M.V."/>
            <person name="Bumazhkin B.K."/>
            <person name="Patutina E.O."/>
            <person name="Beletsky A.V."/>
            <person name="Mardanov A.V."/>
            <person name="Baslerov R.V."/>
            <person name="Panteleeva A.N."/>
            <person name="Kolganova T.V."/>
            <person name="Ravin N.V."/>
            <person name="Skryabin K.G."/>
        </authorList>
    </citation>
    <scope>NUCLEOTIDE SEQUENCE [LARGE SCALE GENOMIC DNA]</scope>
    <source>
        <strain evidence="1 2">DG-6</strain>
    </source>
</reference>
<organism evidence="1 2">
    <name type="scientific">Oscillochloris trichoides DG-6</name>
    <dbReference type="NCBI Taxonomy" id="765420"/>
    <lineage>
        <taxon>Bacteria</taxon>
        <taxon>Bacillati</taxon>
        <taxon>Chloroflexota</taxon>
        <taxon>Chloroflexia</taxon>
        <taxon>Chloroflexales</taxon>
        <taxon>Chloroflexineae</taxon>
        <taxon>Oscillochloridaceae</taxon>
        <taxon>Oscillochloris</taxon>
    </lineage>
</organism>